<reference evidence="2" key="2">
    <citation type="submission" date="2020-08" db="EMBL/GenBank/DDBJ databases">
        <title>Plant Genome Project.</title>
        <authorList>
            <person name="Zhang R.-G."/>
        </authorList>
    </citation>
    <scope>NUCLEOTIDE SEQUENCE</scope>
    <source>
        <strain evidence="2">Huo1</strain>
        <tissue evidence="2">Leaf</tissue>
    </source>
</reference>
<evidence type="ECO:0000259" key="1">
    <source>
        <dbReference type="Pfam" id="PF12776"/>
    </source>
</evidence>
<reference evidence="2" key="1">
    <citation type="submission" date="2018-01" db="EMBL/GenBank/DDBJ databases">
        <authorList>
            <person name="Mao J.F."/>
        </authorList>
    </citation>
    <scope>NUCLEOTIDE SEQUENCE</scope>
    <source>
        <strain evidence="2">Huo1</strain>
        <tissue evidence="2">Leaf</tissue>
    </source>
</reference>
<organism evidence="2">
    <name type="scientific">Salvia splendens</name>
    <name type="common">Scarlet sage</name>
    <dbReference type="NCBI Taxonomy" id="180675"/>
    <lineage>
        <taxon>Eukaryota</taxon>
        <taxon>Viridiplantae</taxon>
        <taxon>Streptophyta</taxon>
        <taxon>Embryophyta</taxon>
        <taxon>Tracheophyta</taxon>
        <taxon>Spermatophyta</taxon>
        <taxon>Magnoliopsida</taxon>
        <taxon>eudicotyledons</taxon>
        <taxon>Gunneridae</taxon>
        <taxon>Pentapetalae</taxon>
        <taxon>asterids</taxon>
        <taxon>lamiids</taxon>
        <taxon>Lamiales</taxon>
        <taxon>Lamiaceae</taxon>
        <taxon>Nepetoideae</taxon>
        <taxon>Mentheae</taxon>
        <taxon>Salviinae</taxon>
        <taxon>Salvia</taxon>
        <taxon>Salvia subgen. Calosphace</taxon>
        <taxon>core Calosphace</taxon>
    </lineage>
</organism>
<dbReference type="Proteomes" id="UP000298416">
    <property type="component" value="Unassembled WGS sequence"/>
</dbReference>
<dbReference type="Pfam" id="PF12776">
    <property type="entry name" value="Myb_DNA-bind_3"/>
    <property type="match status" value="1"/>
</dbReference>
<name>A0A8X8Z8I4_SALSN</name>
<gene>
    <name evidence="2" type="ORF">SASPL_145585</name>
</gene>
<proteinExistence type="predicted"/>
<sequence>MGSNIPRQETFFYKAKWSAEVDSVLLSVIVWAKNMGRWSGSVIPIAILQEVIESIQSETGVSFSWLELYERYQFLEQCFHAFKLVWQTRGVYWNMQSNMVISPNSAWLAMLFGMEDVKKEENTKVVVIYDTTVLIYRPRPRRGIGPSSPCGEASDSVSSLLAENFATT</sequence>
<evidence type="ECO:0000313" key="2">
    <source>
        <dbReference type="EMBL" id="KAG6394994.1"/>
    </source>
</evidence>
<dbReference type="EMBL" id="PNBA02000017">
    <property type="protein sequence ID" value="KAG6394994.1"/>
    <property type="molecule type" value="Genomic_DNA"/>
</dbReference>
<accession>A0A8X8Z8I4</accession>
<protein>
    <recommendedName>
        <fullName evidence="1">Myb/SANT-like domain-containing protein</fullName>
    </recommendedName>
</protein>
<evidence type="ECO:0000313" key="3">
    <source>
        <dbReference type="Proteomes" id="UP000298416"/>
    </source>
</evidence>
<feature type="domain" description="Myb/SANT-like" evidence="1">
    <location>
        <begin position="16"/>
        <end position="107"/>
    </location>
</feature>
<keyword evidence="3" id="KW-1185">Reference proteome</keyword>
<comment type="caution">
    <text evidence="2">The sequence shown here is derived from an EMBL/GenBank/DDBJ whole genome shotgun (WGS) entry which is preliminary data.</text>
</comment>
<dbReference type="AlphaFoldDB" id="A0A8X8Z8I4"/>
<dbReference type="InterPro" id="IPR024752">
    <property type="entry name" value="Myb/SANT-like_dom"/>
</dbReference>